<gene>
    <name evidence="1" type="ORF">AchV4_0050</name>
</gene>
<proteinExistence type="predicted"/>
<accession>A0A7T3PGZ0</accession>
<dbReference type="EMBL" id="MW269554">
    <property type="protein sequence ID" value="QPZ53317.1"/>
    <property type="molecule type" value="Genomic_DNA"/>
</dbReference>
<reference evidence="1 2" key="1">
    <citation type="submission" date="2020-11" db="EMBL/GenBank/DDBJ databases">
        <title>Complete Genome Sequence of Achromobacter phage vB_AchrS_AchV4.</title>
        <authorList>
            <person name="Kaliniene L."/>
            <person name="Noreika A."/>
            <person name="Meskys R."/>
        </authorList>
    </citation>
    <scope>NUCLEOTIDE SEQUENCE [LARGE SCALE GENOMIC DNA]</scope>
</reference>
<keyword evidence="2" id="KW-1185">Reference proteome</keyword>
<name>A0A7T3PGZ0_9CAUD</name>
<dbReference type="Proteomes" id="UP000595170">
    <property type="component" value="Segment"/>
</dbReference>
<organism evidence="1 2">
    <name type="scientific">Achromobacter phage vB_AchrS_AchV4</name>
    <dbReference type="NCBI Taxonomy" id="2796514"/>
    <lineage>
        <taxon>Viruses</taxon>
        <taxon>Duplodnaviria</taxon>
        <taxon>Heunggongvirae</taxon>
        <taxon>Uroviricota</taxon>
        <taxon>Caudoviricetes</taxon>
        <taxon>Casjensviridae</taxon>
        <taxon>Gediminasvirus</taxon>
        <taxon>Gediminasvirus AchV4</taxon>
    </lineage>
</organism>
<evidence type="ECO:0000313" key="1">
    <source>
        <dbReference type="EMBL" id="QPZ53317.1"/>
    </source>
</evidence>
<protein>
    <submittedName>
        <fullName evidence="1">Uncharacterized protein</fullName>
    </submittedName>
</protein>
<evidence type="ECO:0000313" key="2">
    <source>
        <dbReference type="Proteomes" id="UP000595170"/>
    </source>
</evidence>
<sequence length="59" mass="6642">MKPFIFGKWHAWQGAATVMLSNENAKHLHEFASADACINWLYLNGERDAARALNAHMKG</sequence>